<evidence type="ECO:0000313" key="5">
    <source>
        <dbReference type="Proteomes" id="UP000005240"/>
    </source>
</evidence>
<evidence type="ECO:0000313" key="4">
    <source>
        <dbReference type="EnsemblFungi" id="PTTG_26381-t43_1-p1"/>
    </source>
</evidence>
<keyword evidence="2" id="KW-0732">Signal</keyword>
<feature type="chain" id="PRO_5008110283" evidence="2">
    <location>
        <begin position="27"/>
        <end position="739"/>
    </location>
</feature>
<reference evidence="3" key="2">
    <citation type="submission" date="2016-05" db="EMBL/GenBank/DDBJ databases">
        <title>Comparative analysis highlights variable genome content of wheat rusts and divergence of the mating loci.</title>
        <authorList>
            <person name="Cuomo C.A."/>
            <person name="Bakkeren G."/>
            <person name="Szabo L."/>
            <person name="Khalil H."/>
            <person name="Joly D."/>
            <person name="Goldberg J."/>
            <person name="Young S."/>
            <person name="Zeng Q."/>
            <person name="Fellers J."/>
        </authorList>
    </citation>
    <scope>NUCLEOTIDE SEQUENCE [LARGE SCALE GENOMIC DNA]</scope>
    <source>
        <strain evidence="3">1-1 BBBD Race 1</strain>
    </source>
</reference>
<keyword evidence="5" id="KW-1185">Reference proteome</keyword>
<organism evidence="3">
    <name type="scientific">Puccinia triticina (isolate 1-1 / race 1 (BBBD))</name>
    <name type="common">Brown leaf rust fungus</name>
    <dbReference type="NCBI Taxonomy" id="630390"/>
    <lineage>
        <taxon>Eukaryota</taxon>
        <taxon>Fungi</taxon>
        <taxon>Dikarya</taxon>
        <taxon>Basidiomycota</taxon>
        <taxon>Pucciniomycotina</taxon>
        <taxon>Pucciniomycetes</taxon>
        <taxon>Pucciniales</taxon>
        <taxon>Pucciniaceae</taxon>
        <taxon>Puccinia</taxon>
    </lineage>
</organism>
<dbReference type="EnsemblFungi" id="PTTG_26381-t43_1">
    <property type="protein sequence ID" value="PTTG_26381-t43_1-p1"/>
    <property type="gene ID" value="PTTG_26381"/>
</dbReference>
<protein>
    <submittedName>
        <fullName evidence="3 4">Uncharacterized protein</fullName>
    </submittedName>
</protein>
<dbReference type="VEuPathDB" id="FungiDB:PTTG_26381"/>
<feature type="region of interest" description="Disordered" evidence="1">
    <location>
        <begin position="150"/>
        <end position="179"/>
    </location>
</feature>
<dbReference type="AlphaFoldDB" id="A0A180GUD1"/>
<dbReference type="EMBL" id="ADAS02000020">
    <property type="protein sequence ID" value="OAV96406.1"/>
    <property type="molecule type" value="Genomic_DNA"/>
</dbReference>
<reference evidence="4 5" key="3">
    <citation type="journal article" date="2017" name="G3 (Bethesda)">
        <title>Comparative analysis highlights variable genome content of wheat rusts and divergence of the mating loci.</title>
        <authorList>
            <person name="Cuomo C.A."/>
            <person name="Bakkeren G."/>
            <person name="Khalil H.B."/>
            <person name="Panwar V."/>
            <person name="Joly D."/>
            <person name="Linning R."/>
            <person name="Sakthikumar S."/>
            <person name="Song X."/>
            <person name="Adiconis X."/>
            <person name="Fan L."/>
            <person name="Goldberg J.M."/>
            <person name="Levin J.Z."/>
            <person name="Young S."/>
            <person name="Zeng Q."/>
            <person name="Anikster Y."/>
            <person name="Bruce M."/>
            <person name="Wang M."/>
            <person name="Yin C."/>
            <person name="McCallum B."/>
            <person name="Szabo L.J."/>
            <person name="Hulbert S."/>
            <person name="Chen X."/>
            <person name="Fellers J.P."/>
        </authorList>
    </citation>
    <scope>NUCLEOTIDE SEQUENCE</scope>
    <source>
        <strain evidence="5">Isolate 1-1 / race 1 (BBBD)</strain>
        <strain evidence="4">isolate 1-1 / race 1 (BBBD)</strain>
    </source>
</reference>
<gene>
    <name evidence="3" type="ORF">PTTG_26381</name>
</gene>
<reference evidence="3" key="1">
    <citation type="submission" date="2009-11" db="EMBL/GenBank/DDBJ databases">
        <authorList>
            <consortium name="The Broad Institute Genome Sequencing Platform"/>
            <person name="Ward D."/>
            <person name="Feldgarden M."/>
            <person name="Earl A."/>
            <person name="Young S.K."/>
            <person name="Zeng Q."/>
            <person name="Koehrsen M."/>
            <person name="Alvarado L."/>
            <person name="Berlin A."/>
            <person name="Bochicchio J."/>
            <person name="Borenstein D."/>
            <person name="Chapman S.B."/>
            <person name="Chen Z."/>
            <person name="Engels R."/>
            <person name="Freedman E."/>
            <person name="Gellesch M."/>
            <person name="Goldberg J."/>
            <person name="Griggs A."/>
            <person name="Gujja S."/>
            <person name="Heilman E."/>
            <person name="Heiman D."/>
            <person name="Hepburn T."/>
            <person name="Howarth C."/>
            <person name="Jen D."/>
            <person name="Larson L."/>
            <person name="Lewis B."/>
            <person name="Mehta T."/>
            <person name="Park D."/>
            <person name="Pearson M."/>
            <person name="Roberts A."/>
            <person name="Saif S."/>
            <person name="Shea T."/>
            <person name="Shenoy N."/>
            <person name="Sisk P."/>
            <person name="Stolte C."/>
            <person name="Sykes S."/>
            <person name="Thomson T."/>
            <person name="Walk T."/>
            <person name="White J."/>
            <person name="Yandava C."/>
            <person name="Izard J."/>
            <person name="Baranova O.V."/>
            <person name="Blanton J.M."/>
            <person name="Tanner A.C."/>
            <person name="Dewhirst F.E."/>
            <person name="Haas B."/>
            <person name="Nusbaum C."/>
            <person name="Birren B."/>
        </authorList>
    </citation>
    <scope>NUCLEOTIDE SEQUENCE [LARGE SCALE GENOMIC DNA]</scope>
    <source>
        <strain evidence="3">1-1 BBBD Race 1</strain>
    </source>
</reference>
<dbReference type="OrthoDB" id="2497097at2759"/>
<name>A0A180GUD1_PUCT1</name>
<accession>A0A180GUD1</accession>
<dbReference type="Proteomes" id="UP000005240">
    <property type="component" value="Unassembled WGS sequence"/>
</dbReference>
<feature type="signal peptide" evidence="2">
    <location>
        <begin position="1"/>
        <end position="26"/>
    </location>
</feature>
<reference evidence="4" key="4">
    <citation type="submission" date="2025-05" db="UniProtKB">
        <authorList>
            <consortium name="EnsemblFungi"/>
        </authorList>
    </citation>
    <scope>IDENTIFICATION</scope>
    <source>
        <strain evidence="4">isolate 1-1 / race 1 (BBBD)</strain>
    </source>
</reference>
<evidence type="ECO:0000313" key="3">
    <source>
        <dbReference type="EMBL" id="OAV96406.1"/>
    </source>
</evidence>
<proteinExistence type="predicted"/>
<evidence type="ECO:0000256" key="2">
    <source>
        <dbReference type="SAM" id="SignalP"/>
    </source>
</evidence>
<evidence type="ECO:0000256" key="1">
    <source>
        <dbReference type="SAM" id="MobiDB-lite"/>
    </source>
</evidence>
<sequence length="739" mass="84583">MWVLHRNIYLRSHAFLFAFWARTSHSTRTCLHNFEDNWWQLAPSAEPEDPITELFPSLLDCPLSNWASGPNESRMASEILNYPNSVLQPPLTRQDIHQSSQASLTDEEIFWRDLQVNTRRSNKELGSRKRIKHSHGHLSFPQETSFYSTVNSGSAHDHGNVKTVPNGASSSGESEVNEGQIPTQDNMFMLLDELGISTTAHPPPNVRNVAELPAPIDSNQPQLSENLKQFESNRVRLTQSVSPTGDPTQIALTAAEPPISINSDQPKMSRALQKIKHNRIRPTQQAPPASRHSRMGSEIAIPIIYEYDNALEKKLEMNYLRAVAIPWENMPPLPTVSKLKEGKHGFRAIRIANNTGKQHQSFVIMKLLYRRLLLQIYNSHLRFLHPPDEHTMHVRNIFDRMDQEIFNPETGVPLWGRTAKGFKEEFPKYQWGKIQKVLARYLSSSPRDKSPLDRLASHLIIRSYYGAHEYDQKTLGIHLQATQHTDALKKALMDPYFRQRYDFILKLSSGDKKVKKVIKHEGRKWAPDHLSSILYRETALEFEKKFTNSQGKRDQDNEKIKHADLPIVLLLGKKIGTLESMQVLAPPTSQQFPYCLRPFLVVYKQLIKVVELLHSKILKQLDITVDQEIQMRKDVLNWIGQEITSPKEGYPVFGKISSEVDYSTLVGQMLAGVPVFGAVQLAMIHYFSTSIKDYFPQAASTAAIVLATWYQFNHPNEFHILSLQNKIPKKENSHIRKCL</sequence>